<accession>A0A267DWR7</accession>
<dbReference type="STRING" id="282301.A0A267DWR7"/>
<dbReference type="PANTHER" id="PTHR11066">
    <property type="entry name" value="ACYL-COA THIOESTERASE"/>
    <property type="match status" value="1"/>
</dbReference>
<dbReference type="AlphaFoldDB" id="A0A267DWR7"/>
<dbReference type="InterPro" id="IPR042171">
    <property type="entry name" value="Acyl-CoA_hotdog"/>
</dbReference>
<evidence type="ECO:0008006" key="8">
    <source>
        <dbReference type="Google" id="ProtNLM"/>
    </source>
</evidence>
<dbReference type="Proteomes" id="UP000215902">
    <property type="component" value="Unassembled WGS sequence"/>
</dbReference>
<protein>
    <recommendedName>
        <fullName evidence="8">Acyl-CoA thioesterase II</fullName>
    </recommendedName>
</protein>
<dbReference type="InterPro" id="IPR049450">
    <property type="entry name" value="ACOT8-like_C"/>
</dbReference>
<dbReference type="InterPro" id="IPR049449">
    <property type="entry name" value="TesB_ACOT8-like_N"/>
</dbReference>
<evidence type="ECO:0000259" key="4">
    <source>
        <dbReference type="Pfam" id="PF13622"/>
    </source>
</evidence>
<dbReference type="EMBL" id="NIVC01003166">
    <property type="protein sequence ID" value="PAA52912.1"/>
    <property type="molecule type" value="Genomic_DNA"/>
</dbReference>
<dbReference type="SUPFAM" id="SSF54637">
    <property type="entry name" value="Thioesterase/thiol ester dehydrase-isomerase"/>
    <property type="match status" value="2"/>
</dbReference>
<sequence>DILSFINETVLPMSSYFSRLTKLLFELESVGGNVYRSILIPGSQPLWQGTRRGLFGGQVAAQCLSAAYKTVPEDRLCHSFHSYFISLGDQALPVYYHVSQIRDGRSYTSRMIEGVQKDKTIFSMIASFSKPEADIVHITQPMPKTLQPEDLDLMGFLAALIANEDLSPNLRKAVKQRVEQFTHVPVELQPTDPLVYFRVRPSDEPTVHSWVRFREAQETEAQLSSQQSHILTTYLADMGILVAGLSSVRLHKAFVTSLDHSVYFHEPMLSPSDYLLSESHCLYGGRGRTSNKGNLWRRDGSLVATIFQEGLVRMQRPTEKERASGAANVSVGDAGVKA</sequence>
<feature type="domain" description="Acyl-CoA thioesterase-like C-terminal" evidence="5">
    <location>
        <begin position="172"/>
        <end position="312"/>
    </location>
</feature>
<dbReference type="OrthoDB" id="68328at2759"/>
<dbReference type="GO" id="GO:0006637">
    <property type="term" value="P:acyl-CoA metabolic process"/>
    <property type="evidence" value="ECO:0007669"/>
    <property type="project" value="InterPro"/>
</dbReference>
<keyword evidence="2" id="KW-0378">Hydrolase</keyword>
<evidence type="ECO:0000313" key="7">
    <source>
        <dbReference type="Proteomes" id="UP000215902"/>
    </source>
</evidence>
<dbReference type="PANTHER" id="PTHR11066:SF34">
    <property type="entry name" value="ACYL-COENZYME A THIOESTERASE 8"/>
    <property type="match status" value="1"/>
</dbReference>
<dbReference type="InterPro" id="IPR029069">
    <property type="entry name" value="HotDog_dom_sf"/>
</dbReference>
<evidence type="ECO:0000256" key="1">
    <source>
        <dbReference type="ARBA" id="ARBA00006538"/>
    </source>
</evidence>
<proteinExistence type="inferred from homology"/>
<evidence type="ECO:0000313" key="6">
    <source>
        <dbReference type="EMBL" id="PAA52912.1"/>
    </source>
</evidence>
<dbReference type="CDD" id="cd03444">
    <property type="entry name" value="Thioesterase_II_repeat1"/>
    <property type="match status" value="1"/>
</dbReference>
<evidence type="ECO:0000259" key="5">
    <source>
        <dbReference type="Pfam" id="PF20789"/>
    </source>
</evidence>
<dbReference type="GO" id="GO:0005782">
    <property type="term" value="C:peroxisomal matrix"/>
    <property type="evidence" value="ECO:0007669"/>
    <property type="project" value="UniProtKB-SubCell"/>
</dbReference>
<dbReference type="GO" id="GO:0047617">
    <property type="term" value="F:fatty acyl-CoA hydrolase activity"/>
    <property type="evidence" value="ECO:0007669"/>
    <property type="project" value="InterPro"/>
</dbReference>
<keyword evidence="7" id="KW-1185">Reference proteome</keyword>
<dbReference type="CDD" id="cd03445">
    <property type="entry name" value="Thioesterase_II_repeat2"/>
    <property type="match status" value="1"/>
</dbReference>
<name>A0A267DWR7_9PLAT</name>
<dbReference type="Pfam" id="PF20789">
    <property type="entry name" value="4HBT_3C"/>
    <property type="match status" value="1"/>
</dbReference>
<feature type="non-terminal residue" evidence="6">
    <location>
        <position position="1"/>
    </location>
</feature>
<comment type="similarity">
    <text evidence="1">Belongs to the C/M/P thioester hydrolase family.</text>
</comment>
<reference evidence="6 7" key="1">
    <citation type="submission" date="2017-06" db="EMBL/GenBank/DDBJ databases">
        <title>A platform for efficient transgenesis in Macrostomum lignano, a flatworm model organism for stem cell research.</title>
        <authorList>
            <person name="Berezikov E."/>
        </authorList>
    </citation>
    <scope>NUCLEOTIDE SEQUENCE [LARGE SCALE GENOMIC DNA]</scope>
    <source>
        <strain evidence="6">DV1</strain>
        <tissue evidence="6">Whole organism</tissue>
    </source>
</reference>
<dbReference type="GO" id="GO:0009062">
    <property type="term" value="P:fatty acid catabolic process"/>
    <property type="evidence" value="ECO:0007669"/>
    <property type="project" value="TreeGrafter"/>
</dbReference>
<dbReference type="InterPro" id="IPR003703">
    <property type="entry name" value="Acyl_CoA_thio"/>
</dbReference>
<comment type="caution">
    <text evidence="6">The sequence shown here is derived from an EMBL/GenBank/DDBJ whole genome shotgun (WGS) entry which is preliminary data.</text>
</comment>
<evidence type="ECO:0000256" key="2">
    <source>
        <dbReference type="ARBA" id="ARBA00022801"/>
    </source>
</evidence>
<feature type="region of interest" description="Disordered" evidence="3">
    <location>
        <begin position="317"/>
        <end position="338"/>
    </location>
</feature>
<gene>
    <name evidence="6" type="ORF">BOX15_Mlig001670g1</name>
</gene>
<evidence type="ECO:0000256" key="3">
    <source>
        <dbReference type="SAM" id="MobiDB-lite"/>
    </source>
</evidence>
<organism evidence="6 7">
    <name type="scientific">Macrostomum lignano</name>
    <dbReference type="NCBI Taxonomy" id="282301"/>
    <lineage>
        <taxon>Eukaryota</taxon>
        <taxon>Metazoa</taxon>
        <taxon>Spiralia</taxon>
        <taxon>Lophotrochozoa</taxon>
        <taxon>Platyhelminthes</taxon>
        <taxon>Rhabditophora</taxon>
        <taxon>Macrostomorpha</taxon>
        <taxon>Macrostomida</taxon>
        <taxon>Macrostomidae</taxon>
        <taxon>Macrostomum</taxon>
    </lineage>
</organism>
<dbReference type="Gene3D" id="2.40.160.210">
    <property type="entry name" value="Acyl-CoA thioesterase, double hotdog domain"/>
    <property type="match status" value="1"/>
</dbReference>
<dbReference type="Pfam" id="PF13622">
    <property type="entry name" value="4HBT_3"/>
    <property type="match status" value="1"/>
</dbReference>
<feature type="domain" description="Acyl-CoA thioesterase-like N-terminal HotDog" evidence="4">
    <location>
        <begin position="47"/>
        <end position="128"/>
    </location>
</feature>